<dbReference type="PROSITE" id="PS00435">
    <property type="entry name" value="PEROXIDASE_1"/>
    <property type="match status" value="2"/>
</dbReference>
<evidence type="ECO:0000256" key="6">
    <source>
        <dbReference type="ARBA" id="ARBA00022617"/>
    </source>
</evidence>
<feature type="binding site" evidence="15">
    <location>
        <position position="567"/>
    </location>
    <ligand>
        <name>Ca(2+)</name>
        <dbReference type="ChEBI" id="CHEBI:29108"/>
        <label>2</label>
    </ligand>
</feature>
<evidence type="ECO:0000256" key="2">
    <source>
        <dbReference type="ARBA" id="ARBA00002322"/>
    </source>
</evidence>
<comment type="cofactor">
    <cofactor evidence="15">
        <name>heme b</name>
        <dbReference type="ChEBI" id="CHEBI:60344"/>
    </cofactor>
    <text evidence="15">Binds 1 heme b (iron(II)-protoporphyrin IX) group per subunit.</text>
</comment>
<feature type="binding site" evidence="15">
    <location>
        <position position="572"/>
    </location>
    <ligand>
        <name>Ca(2+)</name>
        <dbReference type="ChEBI" id="CHEBI:29108"/>
        <label>2</label>
    </ligand>
</feature>
<dbReference type="Gene3D" id="1.10.520.10">
    <property type="match status" value="2"/>
</dbReference>
<feature type="domain" description="Plant heme peroxidase family profile" evidence="19">
    <location>
        <begin position="24"/>
        <end position="325"/>
    </location>
</feature>
<dbReference type="InterPro" id="IPR010255">
    <property type="entry name" value="Haem_peroxidase_sf"/>
</dbReference>
<organism evidence="20 21">
    <name type="scientific">Cucumis melo var. makuwa</name>
    <name type="common">Oriental melon</name>
    <dbReference type="NCBI Taxonomy" id="1194695"/>
    <lineage>
        <taxon>Eukaryota</taxon>
        <taxon>Viridiplantae</taxon>
        <taxon>Streptophyta</taxon>
        <taxon>Embryophyta</taxon>
        <taxon>Tracheophyta</taxon>
        <taxon>Spermatophyta</taxon>
        <taxon>Magnoliopsida</taxon>
        <taxon>eudicotyledons</taxon>
        <taxon>Gunneridae</taxon>
        <taxon>Pentapetalae</taxon>
        <taxon>rosids</taxon>
        <taxon>fabids</taxon>
        <taxon>Cucurbitales</taxon>
        <taxon>Cucurbitaceae</taxon>
        <taxon>Benincaseae</taxon>
        <taxon>Cucumis</taxon>
    </lineage>
</organism>
<dbReference type="PRINTS" id="PR00461">
    <property type="entry name" value="PLPEROXIDASE"/>
</dbReference>
<feature type="binding site" evidence="15">
    <location>
        <position position="412"/>
    </location>
    <ligand>
        <name>Ca(2+)</name>
        <dbReference type="ChEBI" id="CHEBI:29108"/>
        <label>1</label>
    </ligand>
</feature>
<dbReference type="PANTHER" id="PTHR31388:SF147">
    <property type="entry name" value="PEROXIDASE 58"/>
    <property type="match status" value="1"/>
</dbReference>
<dbReference type="Pfam" id="PF00141">
    <property type="entry name" value="peroxidase"/>
    <property type="match status" value="2"/>
</dbReference>
<sequence length="657" mass="72425">MGSPKMAAIIVVAALLMLSPSQAQLSPFFYATTCPQLPFLVLNVVAQALETDDRAAAKLIRLHFHDCFVNGCDGSILLVDVPGVIDSELNGPPNEGIQGMDIVDNIKATVESACPGVVSCADILAISSQISVFLSGGPIWVVPMGRKDSRIANRTGTSNLPGPSETLVGLKRKFRDQGLDSTDLVALSGAHTFGKSRCMFFSDRLDNFNQTGRPDPTLDPIYREQLRTVCATQQTQQPRANFDPVTPTRFDKAYYNNLVSLRGLLQSDQELFSTPRADTTAIVRNFAANERAFFKQFVKSMIKMGNLKPPPGIASEVRLDCKRVNPVRMGSFTFFLFFVCILFVTSYAQLTENFYEQTCPRLPNIVRREVKRAIETDIRAGAKLIRFHFHDCFVQGCDGSVLLEDPPGFESELNGLGNLGIQGLEIVDAIKAAVERECPGVVSCADILAQASKDSVDVQGGPSWRVLYGRRDSRTANKTGADELPSPFEDLPPLQKKFRDVGLNSTDLVALSGAHTFGRSRCLFFSGRFSNFSGSGQPDPTLDPTYRQELERACTGPETRVNFDPTTPDTFDKNYYTNLLANKGLLQSDQVLFSTQGAETVEIVRRMASRQETFFRQFRLSMIKMGNIKPLTGNQGEIRRSCRRVNDLGGETGHDVM</sequence>
<dbReference type="InterPro" id="IPR033905">
    <property type="entry name" value="Secretory_peroxidase"/>
</dbReference>
<feature type="signal peptide" evidence="18">
    <location>
        <begin position="1"/>
        <end position="23"/>
    </location>
</feature>
<dbReference type="FunFam" id="1.10.520.10:FF:000009">
    <property type="entry name" value="Peroxidase"/>
    <property type="match status" value="1"/>
</dbReference>
<dbReference type="STRING" id="1194695.A0A5A7T9E3"/>
<evidence type="ECO:0000256" key="14">
    <source>
        <dbReference type="PIRSR" id="PIRSR600823-2"/>
    </source>
</evidence>
<reference evidence="20 21" key="1">
    <citation type="submission" date="2019-08" db="EMBL/GenBank/DDBJ databases">
        <title>Draft genome sequences of two oriental melons (Cucumis melo L. var makuwa).</title>
        <authorList>
            <person name="Kwon S.-Y."/>
        </authorList>
    </citation>
    <scope>NUCLEOTIDE SEQUENCE [LARGE SCALE GENOMIC DNA]</scope>
    <source>
        <strain evidence="21">cv. SW 3</strain>
        <tissue evidence="20">Leaf</tissue>
    </source>
</reference>
<dbReference type="EMBL" id="SSTE01018023">
    <property type="protein sequence ID" value="KAA0040042.1"/>
    <property type="molecule type" value="Genomic_DNA"/>
</dbReference>
<dbReference type="PRINTS" id="PR00458">
    <property type="entry name" value="PEROXIDASE"/>
</dbReference>
<feature type="site" description="Transition state stabilizer" evidence="16">
    <location>
        <position position="386"/>
    </location>
</feature>
<evidence type="ECO:0000256" key="13">
    <source>
        <dbReference type="PIRSR" id="PIRSR600823-1"/>
    </source>
</evidence>
<dbReference type="InterPro" id="IPR019793">
    <property type="entry name" value="Peroxidases_heam-ligand_BS"/>
</dbReference>
<feature type="binding site" evidence="15">
    <location>
        <position position="564"/>
    </location>
    <ligand>
        <name>Ca(2+)</name>
        <dbReference type="ChEBI" id="CHEBI:29108"/>
        <label>2</label>
    </ligand>
</feature>
<dbReference type="GO" id="GO:0046872">
    <property type="term" value="F:metal ion binding"/>
    <property type="evidence" value="ECO:0007669"/>
    <property type="project" value="UniProtKB-KW"/>
</dbReference>
<dbReference type="Proteomes" id="UP000321393">
    <property type="component" value="Unassembled WGS sequence"/>
</dbReference>
<dbReference type="GO" id="GO:0006979">
    <property type="term" value="P:response to oxidative stress"/>
    <property type="evidence" value="ECO:0007669"/>
    <property type="project" value="InterPro"/>
</dbReference>
<keyword evidence="18" id="KW-0732">Signal</keyword>
<comment type="similarity">
    <text evidence="3">Belongs to the peroxidase family. Ascorbate peroxidase subfamily.</text>
</comment>
<dbReference type="AlphaFoldDB" id="A0A5A7T9E3"/>
<dbReference type="PANTHER" id="PTHR31388">
    <property type="entry name" value="PEROXIDASE 72-RELATED"/>
    <property type="match status" value="1"/>
</dbReference>
<evidence type="ECO:0000313" key="20">
    <source>
        <dbReference type="EMBL" id="KAA0040042.1"/>
    </source>
</evidence>
<evidence type="ECO:0000256" key="9">
    <source>
        <dbReference type="ARBA" id="ARBA00023002"/>
    </source>
</evidence>
<keyword evidence="8 15" id="KW-0106">Calcium</keyword>
<dbReference type="EC" id="1.11.1.7" evidence="4"/>
<evidence type="ECO:0000259" key="19">
    <source>
        <dbReference type="PROSITE" id="PS50873"/>
    </source>
</evidence>
<comment type="function">
    <text evidence="2">Removal of H(2)O(2), oxidation of toxic reductants, biosynthesis and degradation of lignin, suberization, auxin catabolism, response to environmental stresses such as wounding, pathogen attack and oxidative stress. These functions might be dependent on each isozyme/isoform in each plant tissue.</text>
</comment>
<dbReference type="InterPro" id="IPR002016">
    <property type="entry name" value="Haem_peroxidase"/>
</dbReference>
<feature type="disulfide bond" evidence="17">
    <location>
        <begin position="359"/>
        <end position="438"/>
    </location>
</feature>
<keyword evidence="10 15" id="KW-0408">Iron</keyword>
<feature type="chain" id="PRO_5022659499" description="peroxidase" evidence="18">
    <location>
        <begin position="24"/>
        <end position="657"/>
    </location>
</feature>
<evidence type="ECO:0000256" key="8">
    <source>
        <dbReference type="ARBA" id="ARBA00022837"/>
    </source>
</evidence>
<evidence type="ECO:0000256" key="4">
    <source>
        <dbReference type="ARBA" id="ARBA00012313"/>
    </source>
</evidence>
<name>A0A5A7T9E3_CUCMM</name>
<keyword evidence="5 20" id="KW-0575">Peroxidase</keyword>
<comment type="cofactor">
    <cofactor evidence="15">
        <name>Ca(2+)</name>
        <dbReference type="ChEBI" id="CHEBI:29108"/>
    </cofactor>
    <text evidence="15">Binds 2 calcium ions per subunit.</text>
</comment>
<feature type="binding site" evidence="15">
    <location>
        <position position="394"/>
    </location>
    <ligand>
        <name>Ca(2+)</name>
        <dbReference type="ChEBI" id="CHEBI:29108"/>
        <label>1</label>
    </ligand>
</feature>
<feature type="binding site" evidence="15">
    <location>
        <position position="396"/>
    </location>
    <ligand>
        <name>Ca(2+)</name>
        <dbReference type="ChEBI" id="CHEBI:29108"/>
        <label>1</label>
    </ligand>
</feature>
<evidence type="ECO:0000256" key="18">
    <source>
        <dbReference type="SAM" id="SignalP"/>
    </source>
</evidence>
<keyword evidence="7 15" id="KW-0479">Metal-binding</keyword>
<dbReference type="SUPFAM" id="SSF48113">
    <property type="entry name" value="Heme-dependent peroxidases"/>
    <property type="match status" value="2"/>
</dbReference>
<feature type="active site" description="Proton acceptor" evidence="13">
    <location>
        <position position="390"/>
    </location>
</feature>
<evidence type="ECO:0000256" key="5">
    <source>
        <dbReference type="ARBA" id="ARBA00022559"/>
    </source>
</evidence>
<feature type="binding site" evidence="15">
    <location>
        <position position="398"/>
    </location>
    <ligand>
        <name>Ca(2+)</name>
        <dbReference type="ChEBI" id="CHEBI:29108"/>
        <label>1</label>
    </ligand>
</feature>
<feature type="disulfide bond" evidence="17">
    <location>
        <begin position="444"/>
        <end position="642"/>
    </location>
</feature>
<proteinExistence type="inferred from homology"/>
<evidence type="ECO:0000256" key="11">
    <source>
        <dbReference type="ARBA" id="ARBA00023157"/>
    </source>
</evidence>
<accession>A0A5A7T9E3</accession>
<evidence type="ECO:0000256" key="1">
    <source>
        <dbReference type="ARBA" id="ARBA00000189"/>
    </source>
</evidence>
<dbReference type="InterPro" id="IPR000823">
    <property type="entry name" value="Peroxidase_pln"/>
</dbReference>
<feature type="domain" description="Plant heme peroxidase family profile" evidence="19">
    <location>
        <begin position="349"/>
        <end position="646"/>
    </location>
</feature>
<feature type="binding site" evidence="15">
    <location>
        <position position="516"/>
    </location>
    <ligand>
        <name>Ca(2+)</name>
        <dbReference type="ChEBI" id="CHEBI:29108"/>
        <label>2</label>
    </ligand>
</feature>
<comment type="catalytic activity">
    <reaction evidence="1">
        <text>2 a phenolic donor + H2O2 = 2 a phenolic radical donor + 2 H2O</text>
        <dbReference type="Rhea" id="RHEA:56136"/>
        <dbReference type="ChEBI" id="CHEBI:15377"/>
        <dbReference type="ChEBI" id="CHEBI:16240"/>
        <dbReference type="ChEBI" id="CHEBI:139520"/>
        <dbReference type="ChEBI" id="CHEBI:139521"/>
        <dbReference type="EC" id="1.11.1.7"/>
    </reaction>
</comment>
<dbReference type="CDD" id="cd00693">
    <property type="entry name" value="secretory_peroxidase"/>
    <property type="match status" value="2"/>
</dbReference>
<dbReference type="GO" id="GO:0020037">
    <property type="term" value="F:heme binding"/>
    <property type="evidence" value="ECO:0007669"/>
    <property type="project" value="InterPro"/>
</dbReference>
<evidence type="ECO:0000256" key="3">
    <source>
        <dbReference type="ARBA" id="ARBA00006873"/>
    </source>
</evidence>
<protein>
    <recommendedName>
        <fullName evidence="4">peroxidase</fullName>
        <ecNumber evidence="4">1.11.1.7</ecNumber>
    </recommendedName>
</protein>
<dbReference type="PROSITE" id="PS00436">
    <property type="entry name" value="PEROXIDASE_2"/>
    <property type="match status" value="1"/>
</dbReference>
<dbReference type="InterPro" id="IPR019794">
    <property type="entry name" value="Peroxidases_AS"/>
</dbReference>
<evidence type="ECO:0000256" key="10">
    <source>
        <dbReference type="ARBA" id="ARBA00023004"/>
    </source>
</evidence>
<dbReference type="Gene3D" id="1.10.420.10">
    <property type="entry name" value="Peroxidase, domain 2"/>
    <property type="match status" value="2"/>
</dbReference>
<evidence type="ECO:0000256" key="17">
    <source>
        <dbReference type="PIRSR" id="PIRSR600823-5"/>
    </source>
</evidence>
<feature type="binding site" evidence="15">
    <location>
        <position position="391"/>
    </location>
    <ligand>
        <name>Ca(2+)</name>
        <dbReference type="ChEBI" id="CHEBI:29108"/>
        <label>1</label>
    </ligand>
</feature>
<keyword evidence="6" id="KW-0349">Heme</keyword>
<evidence type="ECO:0000256" key="15">
    <source>
        <dbReference type="PIRSR" id="PIRSR600823-3"/>
    </source>
</evidence>
<dbReference type="GO" id="GO:0140825">
    <property type="term" value="F:lactoperoxidase activity"/>
    <property type="evidence" value="ECO:0007669"/>
    <property type="project" value="UniProtKB-EC"/>
</dbReference>
<feature type="binding site" evidence="15">
    <location>
        <position position="400"/>
    </location>
    <ligand>
        <name>Ca(2+)</name>
        <dbReference type="ChEBI" id="CHEBI:29108"/>
        <label>1</label>
    </ligand>
</feature>
<feature type="disulfide bond" evidence="17">
    <location>
        <begin position="522"/>
        <end position="554"/>
    </location>
</feature>
<evidence type="ECO:0000313" key="21">
    <source>
        <dbReference type="Proteomes" id="UP000321393"/>
    </source>
</evidence>
<keyword evidence="9" id="KW-0560">Oxidoreductase</keyword>
<keyword evidence="11 17" id="KW-1015">Disulfide bond</keyword>
<evidence type="ECO:0000256" key="16">
    <source>
        <dbReference type="PIRSR" id="PIRSR600823-4"/>
    </source>
</evidence>
<feature type="disulfide bond" evidence="17">
    <location>
        <begin position="392"/>
        <end position="397"/>
    </location>
</feature>
<dbReference type="OrthoDB" id="2113341at2759"/>
<feature type="binding site" description="axial binding residue" evidence="15">
    <location>
        <position position="515"/>
    </location>
    <ligand>
        <name>heme b</name>
        <dbReference type="ChEBI" id="CHEBI:60344"/>
    </ligand>
    <ligandPart>
        <name>Fe</name>
        <dbReference type="ChEBI" id="CHEBI:18248"/>
    </ligandPart>
</feature>
<dbReference type="PROSITE" id="PS50873">
    <property type="entry name" value="PEROXIDASE_4"/>
    <property type="match status" value="2"/>
</dbReference>
<gene>
    <name evidence="20" type="ORF">E6C27_scaffold366G00090</name>
</gene>
<comment type="caution">
    <text evidence="20">The sequence shown here is derived from an EMBL/GenBank/DDBJ whole genome shotgun (WGS) entry which is preliminary data.</text>
</comment>
<dbReference type="GO" id="GO:0042744">
    <property type="term" value="P:hydrogen peroxide catabolic process"/>
    <property type="evidence" value="ECO:0007669"/>
    <property type="project" value="InterPro"/>
</dbReference>
<evidence type="ECO:0000256" key="12">
    <source>
        <dbReference type="ARBA" id="ARBA00023180"/>
    </source>
</evidence>
<feature type="binding site" evidence="14">
    <location>
        <position position="485"/>
    </location>
    <ligand>
        <name>substrate</name>
    </ligand>
</feature>
<evidence type="ECO:0000256" key="7">
    <source>
        <dbReference type="ARBA" id="ARBA00022723"/>
    </source>
</evidence>
<keyword evidence="12" id="KW-0325">Glycoprotein</keyword>
<dbReference type="FunFam" id="1.10.420.10:FF:000001">
    <property type="entry name" value="Peroxidase"/>
    <property type="match status" value="2"/>
</dbReference>